<dbReference type="KEGG" id="dci:113468365"/>
<dbReference type="AlphaFoldDB" id="A0A3Q0IXQ4"/>
<dbReference type="Proteomes" id="UP000079169">
    <property type="component" value="Unplaced"/>
</dbReference>
<evidence type="ECO:0000313" key="2">
    <source>
        <dbReference type="RefSeq" id="XP_026680999.1"/>
    </source>
</evidence>
<reference evidence="2" key="1">
    <citation type="submission" date="2025-08" db="UniProtKB">
        <authorList>
            <consortium name="RefSeq"/>
        </authorList>
    </citation>
    <scope>IDENTIFICATION</scope>
</reference>
<dbReference type="PaxDb" id="121845-A0A3Q0IXQ4"/>
<organism evidence="1 2">
    <name type="scientific">Diaphorina citri</name>
    <name type="common">Asian citrus psyllid</name>
    <dbReference type="NCBI Taxonomy" id="121845"/>
    <lineage>
        <taxon>Eukaryota</taxon>
        <taxon>Metazoa</taxon>
        <taxon>Ecdysozoa</taxon>
        <taxon>Arthropoda</taxon>
        <taxon>Hexapoda</taxon>
        <taxon>Insecta</taxon>
        <taxon>Pterygota</taxon>
        <taxon>Neoptera</taxon>
        <taxon>Paraneoptera</taxon>
        <taxon>Hemiptera</taxon>
        <taxon>Sternorrhyncha</taxon>
        <taxon>Psylloidea</taxon>
        <taxon>Psyllidae</taxon>
        <taxon>Diaphorininae</taxon>
        <taxon>Diaphorina</taxon>
    </lineage>
</organism>
<gene>
    <name evidence="2" type="primary">LOC113468365</name>
</gene>
<sequence length="142" mass="15868">MALYGKSQPTIQQSMFTPQGNPQHLPPFPTQPAFISPFVNRPSLPAQAITFPSDNAIFPSTHHVANPFYCMGGQAPSTSNSTQAKGQQIQFATPVSNQNVSSLLSLPYNKKRIVQLSSKNQTRPLRKPLNQLKRRFKLMYQK</sequence>
<dbReference type="GeneID" id="113468365"/>
<evidence type="ECO:0000313" key="1">
    <source>
        <dbReference type="Proteomes" id="UP000079169"/>
    </source>
</evidence>
<dbReference type="RefSeq" id="XP_026680999.1">
    <property type="nucleotide sequence ID" value="XM_026825198.1"/>
</dbReference>
<protein>
    <submittedName>
        <fullName evidence="2">Uncharacterized protein LOC113468365</fullName>
    </submittedName>
</protein>
<keyword evidence="1" id="KW-1185">Reference proteome</keyword>
<proteinExistence type="predicted"/>
<accession>A0A3Q0IXQ4</accession>
<name>A0A3Q0IXQ4_DIACI</name>